<gene>
    <name evidence="2" type="ORF">HPA02_15690</name>
</gene>
<dbReference type="OrthoDB" id="9767470at2"/>
<dbReference type="EMBL" id="BJUK01000014">
    <property type="protein sequence ID" value="GEK47286.1"/>
    <property type="molecule type" value="Genomic_DNA"/>
</dbReference>
<evidence type="ECO:0000313" key="3">
    <source>
        <dbReference type="Proteomes" id="UP000321275"/>
    </source>
</evidence>
<dbReference type="Proteomes" id="UP000321275">
    <property type="component" value="Unassembled WGS sequence"/>
</dbReference>
<dbReference type="AlphaFoldDB" id="A0A510X774"/>
<dbReference type="Pfam" id="PF11902">
    <property type="entry name" value="DUF3422"/>
    <property type="match status" value="1"/>
</dbReference>
<keyword evidence="1" id="KW-0812">Transmembrane</keyword>
<reference evidence="2 3" key="1">
    <citation type="submission" date="2019-07" db="EMBL/GenBank/DDBJ databases">
        <title>Whole genome shotgun sequence of Halomonas pacifica NBRC 102220.</title>
        <authorList>
            <person name="Hosoyama A."/>
            <person name="Uohara A."/>
            <person name="Ohji S."/>
            <person name="Ichikawa N."/>
        </authorList>
    </citation>
    <scope>NUCLEOTIDE SEQUENCE [LARGE SCALE GENOMIC DNA]</scope>
    <source>
        <strain evidence="2 3">NBRC 102220</strain>
    </source>
</reference>
<keyword evidence="1" id="KW-0472">Membrane</keyword>
<organism evidence="2 3">
    <name type="scientific">Bisbaumannia pacifica</name>
    <dbReference type="NCBI Taxonomy" id="77098"/>
    <lineage>
        <taxon>Bacteria</taxon>
        <taxon>Pseudomonadati</taxon>
        <taxon>Pseudomonadota</taxon>
        <taxon>Gammaproteobacteria</taxon>
        <taxon>Oceanospirillales</taxon>
        <taxon>Halomonadaceae</taxon>
        <taxon>Bisbaumannia</taxon>
    </lineage>
</organism>
<name>A0A510X774_9GAMM</name>
<comment type="caution">
    <text evidence="2">The sequence shown here is derived from an EMBL/GenBank/DDBJ whole genome shotgun (WGS) entry which is preliminary data.</text>
</comment>
<evidence type="ECO:0000313" key="2">
    <source>
        <dbReference type="EMBL" id="GEK47286.1"/>
    </source>
</evidence>
<keyword evidence="3" id="KW-1185">Reference proteome</keyword>
<proteinExistence type="predicted"/>
<sequence length="412" mass="46053">MHPQRRALHDELHSRPSIDLPGSALVHHYALLDEDGAIGQALLERLARDHGVPPDHQAAQHILELDGMTLKWERHTEFFTLTLYRPAVPGETHWPAPPEVLERLLSPHREAIINASLVRVEAQAHWGGAPAAYGFRGTAGSRVGGGAASVWSDFHLSDCGVNRLLVINERLNDFRLGRMVRRLLEIETYRMMASLALPLAKSLSGELQAQEQALAELTHRNAQAPRGDTRPLLEEVSALSARIAHTCSRARQRFSATEAYASLVAERIEELRESRIDDRQRLGYFILRRFRPTVRYCAATDQRLLSLEQRVAHLGDLLQARAQVEMEAQNSAILQSLNERTSRQLAIQRAVEGLSMIVLGYYILSLYKLGVESVSAMVPHEPRLVSLALAPVALALLIGVALHIRRVRKHSK</sequence>
<feature type="transmembrane region" description="Helical" evidence="1">
    <location>
        <begin position="346"/>
        <end position="364"/>
    </location>
</feature>
<protein>
    <recommendedName>
        <fullName evidence="4">Egg lysin</fullName>
    </recommendedName>
</protein>
<dbReference type="InterPro" id="IPR021830">
    <property type="entry name" value="DUF3422"/>
</dbReference>
<evidence type="ECO:0008006" key="4">
    <source>
        <dbReference type="Google" id="ProtNLM"/>
    </source>
</evidence>
<keyword evidence="1" id="KW-1133">Transmembrane helix</keyword>
<accession>A0A510X774</accession>
<evidence type="ECO:0000256" key="1">
    <source>
        <dbReference type="SAM" id="Phobius"/>
    </source>
</evidence>
<feature type="transmembrane region" description="Helical" evidence="1">
    <location>
        <begin position="384"/>
        <end position="404"/>
    </location>
</feature>
<dbReference type="RefSeq" id="WP_146802589.1">
    <property type="nucleotide sequence ID" value="NZ_BJUK01000014.1"/>
</dbReference>